<evidence type="ECO:0000259" key="8">
    <source>
        <dbReference type="PROSITE" id="PS50249"/>
    </source>
</evidence>
<dbReference type="PANTHER" id="PTHR30471:SF3">
    <property type="entry name" value="UPF0758 PROTEIN YEES-RELATED"/>
    <property type="match status" value="1"/>
</dbReference>
<feature type="domain" description="MPN" evidence="8">
    <location>
        <begin position="103"/>
        <end position="225"/>
    </location>
</feature>
<dbReference type="InterPro" id="IPR025657">
    <property type="entry name" value="RadC_JAB"/>
</dbReference>
<dbReference type="CDD" id="cd08071">
    <property type="entry name" value="MPN_DUF2466"/>
    <property type="match status" value="1"/>
</dbReference>
<name>A0A1V4SRM5_RUMHU</name>
<dbReference type="InterPro" id="IPR037518">
    <property type="entry name" value="MPN"/>
</dbReference>
<evidence type="ECO:0000313" key="10">
    <source>
        <dbReference type="Proteomes" id="UP000191554"/>
    </source>
</evidence>
<evidence type="ECO:0000256" key="1">
    <source>
        <dbReference type="ARBA" id="ARBA00010243"/>
    </source>
</evidence>
<evidence type="ECO:0000256" key="3">
    <source>
        <dbReference type="ARBA" id="ARBA00022723"/>
    </source>
</evidence>
<comment type="caution">
    <text evidence="9">The sequence shown here is derived from an EMBL/GenBank/DDBJ whole genome shotgun (WGS) entry which is preliminary data.</text>
</comment>
<dbReference type="NCBIfam" id="TIGR00608">
    <property type="entry name" value="radc"/>
    <property type="match status" value="1"/>
</dbReference>
<dbReference type="GO" id="GO:0006508">
    <property type="term" value="P:proteolysis"/>
    <property type="evidence" value="ECO:0007669"/>
    <property type="project" value="UniProtKB-KW"/>
</dbReference>
<dbReference type="Pfam" id="PF04002">
    <property type="entry name" value="RadC"/>
    <property type="match status" value="1"/>
</dbReference>
<evidence type="ECO:0000256" key="6">
    <source>
        <dbReference type="ARBA" id="ARBA00023049"/>
    </source>
</evidence>
<keyword evidence="2" id="KW-0645">Protease</keyword>
<dbReference type="InterPro" id="IPR001405">
    <property type="entry name" value="UPF0758"/>
</dbReference>
<dbReference type="Gene3D" id="3.40.140.10">
    <property type="entry name" value="Cytidine Deaminase, domain 2"/>
    <property type="match status" value="1"/>
</dbReference>
<evidence type="ECO:0000313" key="9">
    <source>
        <dbReference type="EMBL" id="OPX45941.1"/>
    </source>
</evidence>
<dbReference type="STRING" id="48256.CLHUN_04160"/>
<evidence type="ECO:0000256" key="5">
    <source>
        <dbReference type="ARBA" id="ARBA00022833"/>
    </source>
</evidence>
<dbReference type="AlphaFoldDB" id="A0A1V4SRM5"/>
<dbReference type="PROSITE" id="PS50249">
    <property type="entry name" value="MPN"/>
    <property type="match status" value="1"/>
</dbReference>
<dbReference type="GO" id="GO:0008237">
    <property type="term" value="F:metallopeptidase activity"/>
    <property type="evidence" value="ECO:0007669"/>
    <property type="project" value="UniProtKB-KW"/>
</dbReference>
<dbReference type="PANTHER" id="PTHR30471">
    <property type="entry name" value="DNA REPAIR PROTEIN RADC"/>
    <property type="match status" value="1"/>
</dbReference>
<dbReference type="NCBIfam" id="NF000642">
    <property type="entry name" value="PRK00024.1"/>
    <property type="match status" value="1"/>
</dbReference>
<reference evidence="9 10" key="1">
    <citation type="submission" date="2017-03" db="EMBL/GenBank/DDBJ databases">
        <title>Genome sequence of Clostridium hungatei DSM 14427.</title>
        <authorList>
            <person name="Poehlein A."/>
            <person name="Daniel R."/>
        </authorList>
    </citation>
    <scope>NUCLEOTIDE SEQUENCE [LARGE SCALE GENOMIC DNA]</scope>
    <source>
        <strain evidence="9 10">DSM 14427</strain>
    </source>
</reference>
<protein>
    <recommendedName>
        <fullName evidence="8">MPN domain-containing protein</fullName>
    </recommendedName>
</protein>
<keyword evidence="5" id="KW-0862">Zinc</keyword>
<keyword evidence="3" id="KW-0479">Metal-binding</keyword>
<dbReference type="GO" id="GO:0046872">
    <property type="term" value="F:metal ion binding"/>
    <property type="evidence" value="ECO:0007669"/>
    <property type="project" value="UniProtKB-KW"/>
</dbReference>
<dbReference type="Proteomes" id="UP000191554">
    <property type="component" value="Unassembled WGS sequence"/>
</dbReference>
<gene>
    <name evidence="9" type="ORF">CLHUN_04160</name>
</gene>
<evidence type="ECO:0000256" key="2">
    <source>
        <dbReference type="ARBA" id="ARBA00022670"/>
    </source>
</evidence>
<evidence type="ECO:0000256" key="4">
    <source>
        <dbReference type="ARBA" id="ARBA00022801"/>
    </source>
</evidence>
<dbReference type="OrthoDB" id="9804482at2"/>
<accession>A0A1V4SRM5</accession>
<dbReference type="EMBL" id="MZGX01000002">
    <property type="protein sequence ID" value="OPX45941.1"/>
    <property type="molecule type" value="Genomic_DNA"/>
</dbReference>
<keyword evidence="10" id="KW-1185">Reference proteome</keyword>
<dbReference type="RefSeq" id="WP_080062904.1">
    <property type="nucleotide sequence ID" value="NZ_MZGX01000002.1"/>
</dbReference>
<organism evidence="9 10">
    <name type="scientific">Ruminiclostridium hungatei</name>
    <name type="common">Clostridium hungatei</name>
    <dbReference type="NCBI Taxonomy" id="48256"/>
    <lineage>
        <taxon>Bacteria</taxon>
        <taxon>Bacillati</taxon>
        <taxon>Bacillota</taxon>
        <taxon>Clostridia</taxon>
        <taxon>Eubacteriales</taxon>
        <taxon>Oscillospiraceae</taxon>
        <taxon>Ruminiclostridium</taxon>
    </lineage>
</organism>
<keyword evidence="4" id="KW-0378">Hydrolase</keyword>
<keyword evidence="6" id="KW-0482">Metalloprotease</keyword>
<evidence type="ECO:0000256" key="7">
    <source>
        <dbReference type="RuleBase" id="RU003797"/>
    </source>
</evidence>
<sequence>MEKNVHQGHRQRVKTRFLTEGLDGFEDHQVLEMLLFFCIPMKDTNDLAHKMINEFGSLAGLFEADPKDICKRCGVSENTAVLVSFIPSLSRRYFNRKWGDKPVLNSSSKAGEYSVSLFAGRTYEVFFVICLDSQNRVNYAALVHEGTINESPVYPRLIVETVLRHQANSVILAHNHPGGSLQPSQDDIAITKKITSALEPISVKVMDHIIVAGDKYMSFKERNLI</sequence>
<comment type="similarity">
    <text evidence="1 7">Belongs to the UPF0758 family.</text>
</comment>
<proteinExistence type="inferred from homology"/>